<dbReference type="PANTHER" id="PTHR12121:SF45">
    <property type="entry name" value="NOCTURNIN"/>
    <property type="match status" value="1"/>
</dbReference>
<evidence type="ECO:0000313" key="7">
    <source>
        <dbReference type="WBParaSite" id="maker-uti_cns_0015688-snap-gene-0.2-mRNA-1"/>
    </source>
</evidence>
<dbReference type="GO" id="GO:0006139">
    <property type="term" value="P:nucleobase-containing compound metabolic process"/>
    <property type="evidence" value="ECO:0007669"/>
    <property type="project" value="UniProtKB-ARBA"/>
</dbReference>
<dbReference type="Pfam" id="PF03372">
    <property type="entry name" value="Exo_endo_phos"/>
    <property type="match status" value="1"/>
</dbReference>
<feature type="domain" description="Endonuclease/exonuclease/phosphatase" evidence="5">
    <location>
        <begin position="70"/>
        <end position="351"/>
    </location>
</feature>
<evidence type="ECO:0000256" key="4">
    <source>
        <dbReference type="SAM" id="MobiDB-lite"/>
    </source>
</evidence>
<protein>
    <recommendedName>
        <fullName evidence="3">Nocturnin</fullName>
    </recommendedName>
</protein>
<proteinExistence type="inferred from homology"/>
<organism evidence="6 7">
    <name type="scientific">Macrostomum lignano</name>
    <dbReference type="NCBI Taxonomy" id="282301"/>
    <lineage>
        <taxon>Eukaryota</taxon>
        <taxon>Metazoa</taxon>
        <taxon>Spiralia</taxon>
        <taxon>Lophotrochozoa</taxon>
        <taxon>Platyhelminthes</taxon>
        <taxon>Rhabditophora</taxon>
        <taxon>Macrostomorpha</taxon>
        <taxon>Macrostomida</taxon>
        <taxon>Macrostomidae</taxon>
        <taxon>Macrostomum</taxon>
    </lineage>
</organism>
<dbReference type="GO" id="GO:0000175">
    <property type="term" value="F:3'-5'-RNA exonuclease activity"/>
    <property type="evidence" value="ECO:0007669"/>
    <property type="project" value="TreeGrafter"/>
</dbReference>
<sequence length="363" mass="40257">KKHSQRRMSTSQGEDGSSAGAATAARQQLLAAVEQHCSNSPCPAGPLSRQFRQLIPSDSVMQSGQFRVLHWNILAQALTGAEGGSHFDRVEPGVTSWERRRWYLLRELLRFQPDILCLNEVDIYDYLLENLAPLGYRGCFRAKPRSPCLSFPGNFGPDGTAILYNTHRFECLQSETGLLIEPNEDGTEFLDAPSGAGSQVFVLLRLRLLNPPATDDSDGGGELWVAATHLKAKVTFSNLRLLQTKALITALKERVPANSPLLLCGDFNGESFEPFYNVIVQSGLDIASAYKQPEEPPFTTFKYVGKSAEPQARGIDYIWYRRLRPLALLEIPPRDSVESNGLPCAAFPSDHFCLSVDFCFCKN</sequence>
<dbReference type="InterPro" id="IPR005135">
    <property type="entry name" value="Endo/exonuclease/phosphatase"/>
</dbReference>
<dbReference type="WBParaSite" id="maker-uti_cns_0015688-snap-gene-0.2-mRNA-1">
    <property type="protein sequence ID" value="maker-uti_cns_0015688-snap-gene-0.2-mRNA-1"/>
    <property type="gene ID" value="maker-uti_cns_0015688-snap-gene-0.2"/>
</dbReference>
<reference evidence="7" key="1">
    <citation type="submission" date="2016-11" db="UniProtKB">
        <authorList>
            <consortium name="WormBaseParasite"/>
        </authorList>
    </citation>
    <scope>IDENTIFICATION</scope>
</reference>
<evidence type="ECO:0000256" key="1">
    <source>
        <dbReference type="ARBA" id="ARBA00010774"/>
    </source>
</evidence>
<keyword evidence="2" id="KW-0378">Hydrolase</keyword>
<feature type="region of interest" description="Disordered" evidence="4">
    <location>
        <begin position="1"/>
        <end position="21"/>
    </location>
</feature>
<accession>A0A1I8IR49</accession>
<dbReference type="Gene3D" id="3.60.10.10">
    <property type="entry name" value="Endonuclease/exonuclease/phosphatase"/>
    <property type="match status" value="1"/>
</dbReference>
<dbReference type="InterPro" id="IPR050410">
    <property type="entry name" value="CCR4/nocturin_mRNA_transcr"/>
</dbReference>
<evidence type="ECO:0000256" key="3">
    <source>
        <dbReference type="ARBA" id="ARBA00023807"/>
    </source>
</evidence>
<evidence type="ECO:0000259" key="5">
    <source>
        <dbReference type="Pfam" id="PF03372"/>
    </source>
</evidence>
<comment type="similarity">
    <text evidence="1">Belongs to the CCR4/nocturin family.</text>
</comment>
<dbReference type="AlphaFoldDB" id="A0A1I8IR49"/>
<dbReference type="Proteomes" id="UP000095280">
    <property type="component" value="Unplaced"/>
</dbReference>
<evidence type="ECO:0000256" key="2">
    <source>
        <dbReference type="ARBA" id="ARBA00022801"/>
    </source>
</evidence>
<dbReference type="SUPFAM" id="SSF56219">
    <property type="entry name" value="DNase I-like"/>
    <property type="match status" value="1"/>
</dbReference>
<evidence type="ECO:0000313" key="6">
    <source>
        <dbReference type="Proteomes" id="UP000095280"/>
    </source>
</evidence>
<name>A0A1I8IR49_9PLAT</name>
<keyword evidence="6" id="KW-1185">Reference proteome</keyword>
<dbReference type="PANTHER" id="PTHR12121">
    <property type="entry name" value="CARBON CATABOLITE REPRESSOR PROTEIN 4"/>
    <property type="match status" value="1"/>
</dbReference>
<dbReference type="InterPro" id="IPR036691">
    <property type="entry name" value="Endo/exonu/phosph_ase_sf"/>
</dbReference>